<comment type="similarity">
    <text evidence="2 8">Belongs to the TGF-beta family.</text>
</comment>
<keyword evidence="7" id="KW-0325">Glycoprotein</keyword>
<dbReference type="GO" id="GO:0005125">
    <property type="term" value="F:cytokine activity"/>
    <property type="evidence" value="ECO:0007669"/>
    <property type="project" value="TreeGrafter"/>
</dbReference>
<dbReference type="EMBL" id="KK115903">
    <property type="protein sequence ID" value="KFM66324.1"/>
    <property type="molecule type" value="Genomic_DNA"/>
</dbReference>
<dbReference type="Gene3D" id="2.60.120.970">
    <property type="match status" value="1"/>
</dbReference>
<dbReference type="InterPro" id="IPR001111">
    <property type="entry name" value="TGF-b_propeptide"/>
</dbReference>
<feature type="non-terminal residue" evidence="10">
    <location>
        <position position="457"/>
    </location>
</feature>
<dbReference type="PROSITE" id="PS00250">
    <property type="entry name" value="TGF_BETA_1"/>
    <property type="match status" value="1"/>
</dbReference>
<evidence type="ECO:0000256" key="1">
    <source>
        <dbReference type="ARBA" id="ARBA00004613"/>
    </source>
</evidence>
<evidence type="ECO:0000256" key="6">
    <source>
        <dbReference type="ARBA" id="ARBA00023157"/>
    </source>
</evidence>
<protein>
    <submittedName>
        <fullName evidence="10">Bone morphogenetic protein 10</fullName>
    </submittedName>
</protein>
<dbReference type="InterPro" id="IPR029034">
    <property type="entry name" value="Cystine-knot_cytokine"/>
</dbReference>
<evidence type="ECO:0000313" key="10">
    <source>
        <dbReference type="EMBL" id="KFM66324.1"/>
    </source>
</evidence>
<comment type="subcellular location">
    <subcellularLocation>
        <location evidence="1">Secreted</location>
    </subcellularLocation>
</comment>
<evidence type="ECO:0000256" key="5">
    <source>
        <dbReference type="ARBA" id="ARBA00023030"/>
    </source>
</evidence>
<evidence type="ECO:0000256" key="4">
    <source>
        <dbReference type="ARBA" id="ARBA00022729"/>
    </source>
</evidence>
<dbReference type="Pfam" id="PF00688">
    <property type="entry name" value="TGFb_propeptide"/>
    <property type="match status" value="1"/>
</dbReference>
<evidence type="ECO:0000256" key="2">
    <source>
        <dbReference type="ARBA" id="ARBA00006656"/>
    </source>
</evidence>
<dbReference type="GO" id="GO:0008083">
    <property type="term" value="F:growth factor activity"/>
    <property type="evidence" value="ECO:0007669"/>
    <property type="project" value="UniProtKB-KW"/>
</dbReference>
<dbReference type="OMA" id="HYNSHTH"/>
<dbReference type="FunFam" id="2.10.90.10:FF:000001">
    <property type="entry name" value="Bone morphogenetic protein 4"/>
    <property type="match status" value="1"/>
</dbReference>
<dbReference type="PROSITE" id="PS51362">
    <property type="entry name" value="TGF_BETA_2"/>
    <property type="match status" value="1"/>
</dbReference>
<dbReference type="SMART" id="SM00204">
    <property type="entry name" value="TGFB"/>
    <property type="match status" value="1"/>
</dbReference>
<gene>
    <name evidence="10" type="ORF">X975_22839</name>
</gene>
<keyword evidence="4" id="KW-0732">Signal</keyword>
<evidence type="ECO:0000313" key="11">
    <source>
        <dbReference type="Proteomes" id="UP000054359"/>
    </source>
</evidence>
<evidence type="ECO:0000256" key="7">
    <source>
        <dbReference type="ARBA" id="ARBA00023180"/>
    </source>
</evidence>
<keyword evidence="5 8" id="KW-0339">Growth factor</keyword>
<evidence type="ECO:0000256" key="3">
    <source>
        <dbReference type="ARBA" id="ARBA00022525"/>
    </source>
</evidence>
<name>A0A087TMI5_STEMI</name>
<dbReference type="InterPro" id="IPR017948">
    <property type="entry name" value="TGFb_CS"/>
</dbReference>
<evidence type="ECO:0000259" key="9">
    <source>
        <dbReference type="PROSITE" id="PS51362"/>
    </source>
</evidence>
<dbReference type="SUPFAM" id="SSF57501">
    <property type="entry name" value="Cystine-knot cytokines"/>
    <property type="match status" value="1"/>
</dbReference>
<dbReference type="CDD" id="cd13767">
    <property type="entry name" value="TGF_beta_BMP9_like"/>
    <property type="match status" value="1"/>
</dbReference>
<dbReference type="InterPro" id="IPR001839">
    <property type="entry name" value="TGF-b_C"/>
</dbReference>
<dbReference type="InterPro" id="IPR015615">
    <property type="entry name" value="TGF-beta-rel"/>
</dbReference>
<sequence>MLQDTMSLAIQPKHLLILIMFNVLIIAPRTNAFVANNVFLGNESDPTSAESSNEVNDVTFEDTLSFLDGFVSVNNEELSDGSELVIPQRKLFKRSTQSSNVPQYMLDLYDYLLDRKFQVKFDTARSFRSNTPNHWTHPNNFTEGDHSIIHSMEFNLHNFTSSEKVEFAQLRIQLSQEATNKVYDSKKKISIYFLHHGVSIMLHDKLFNPNKDILLTTNVTKSLQTLLKAGEKVLELQIRLPYELDGLLEFSSDVVEGPQLLILSRITSESKKDDDPVLNRMRRSLAERFQAPFEETYKTGTLDDMDKGFSMASTHLTRKRRSEDEDEEAEEQTNYIVEELGRIRKGKLKKKKNPCRRKPLHVNFASINYDQWIIAPPSYEAFECSGRCSFPMSAHLTPTKHAIIQTLMHSLEPKQVSRACCVPTKLSSISVLYVDDDGVVTYKYDYEDMVVAECGCR</sequence>
<dbReference type="AlphaFoldDB" id="A0A087TMI5"/>
<accession>A0A087TMI5</accession>
<keyword evidence="11" id="KW-1185">Reference proteome</keyword>
<keyword evidence="6" id="KW-1015">Disulfide bond</keyword>
<dbReference type="OrthoDB" id="5987191at2759"/>
<dbReference type="Pfam" id="PF00019">
    <property type="entry name" value="TGF_beta"/>
    <property type="match status" value="1"/>
</dbReference>
<dbReference type="Proteomes" id="UP000054359">
    <property type="component" value="Unassembled WGS sequence"/>
</dbReference>
<dbReference type="STRING" id="407821.A0A087TMI5"/>
<dbReference type="Gene3D" id="2.10.90.10">
    <property type="entry name" value="Cystine-knot cytokines"/>
    <property type="match status" value="1"/>
</dbReference>
<evidence type="ECO:0000256" key="8">
    <source>
        <dbReference type="RuleBase" id="RU000354"/>
    </source>
</evidence>
<dbReference type="PANTHER" id="PTHR11848:SF307">
    <property type="entry name" value="BONE MORPHOGENETIC PROTEIN 10"/>
    <property type="match status" value="1"/>
</dbReference>
<organism evidence="10 11">
    <name type="scientific">Stegodyphus mimosarum</name>
    <name type="common">African social velvet spider</name>
    <dbReference type="NCBI Taxonomy" id="407821"/>
    <lineage>
        <taxon>Eukaryota</taxon>
        <taxon>Metazoa</taxon>
        <taxon>Ecdysozoa</taxon>
        <taxon>Arthropoda</taxon>
        <taxon>Chelicerata</taxon>
        <taxon>Arachnida</taxon>
        <taxon>Araneae</taxon>
        <taxon>Araneomorphae</taxon>
        <taxon>Entelegynae</taxon>
        <taxon>Eresoidea</taxon>
        <taxon>Eresidae</taxon>
        <taxon>Stegodyphus</taxon>
    </lineage>
</organism>
<dbReference type="PANTHER" id="PTHR11848">
    <property type="entry name" value="TGF-BETA FAMILY"/>
    <property type="match status" value="1"/>
</dbReference>
<dbReference type="GO" id="GO:0005615">
    <property type="term" value="C:extracellular space"/>
    <property type="evidence" value="ECO:0007669"/>
    <property type="project" value="TreeGrafter"/>
</dbReference>
<keyword evidence="3" id="KW-0964">Secreted</keyword>
<proteinExistence type="inferred from homology"/>
<reference evidence="10 11" key="1">
    <citation type="submission" date="2013-11" db="EMBL/GenBank/DDBJ databases">
        <title>Genome sequencing of Stegodyphus mimosarum.</title>
        <authorList>
            <person name="Bechsgaard J."/>
        </authorList>
    </citation>
    <scope>NUCLEOTIDE SEQUENCE [LARGE SCALE GENOMIC DNA]</scope>
</reference>
<feature type="domain" description="TGF-beta family profile" evidence="9">
    <location>
        <begin position="342"/>
        <end position="457"/>
    </location>
</feature>